<dbReference type="GeneID" id="76425301"/>
<accession>A0A4D6GTL3</accession>
<dbReference type="EMBL" id="CP038631">
    <property type="protein sequence ID" value="QCC45055.1"/>
    <property type="molecule type" value="Genomic_DNA"/>
</dbReference>
<dbReference type="InterPro" id="IPR013087">
    <property type="entry name" value="Znf_C2H2_type"/>
</dbReference>
<reference evidence="3 5" key="2">
    <citation type="submission" date="2019-07" db="EMBL/GenBank/DDBJ databases">
        <title>Genomic Encyclopedia of Archaeal and Bacterial Type Strains, Phase II (KMG-II): from individual species to whole genera.</title>
        <authorList>
            <person name="Goeker M."/>
        </authorList>
    </citation>
    <scope>NUCLEOTIDE SEQUENCE [LARGE SCALE GENOMIC DNA]</scope>
    <source>
        <strain evidence="3 5">DSM 3754</strain>
    </source>
</reference>
<dbReference type="Proteomes" id="UP000323075">
    <property type="component" value="Unassembled WGS sequence"/>
</dbReference>
<reference evidence="2 4" key="1">
    <citation type="journal article" date="2019" name="Microbiol. Resour. Announc.">
        <title>The Genome Sequence of the Halobacterium salinarum Type Strain Is Closely Related to That of Laboratory Strains NRC-1 and R1.</title>
        <authorList>
            <person name="Pfeiffer F."/>
            <person name="Marchfelder A."/>
            <person name="Habermann B."/>
            <person name="Dyall-Smith M.L."/>
        </authorList>
    </citation>
    <scope>NUCLEOTIDE SEQUENCE [LARGE SCALE GENOMIC DNA]</scope>
    <source>
        <strain evidence="2">91-R6</strain>
        <strain evidence="4">ATCC 33171 / DSM 3754 / JCM 8978 / NBRC 102687 / NCIMB 764 / 91-R6</strain>
    </source>
</reference>
<sequence length="44" mass="5123">MVEETTRDEATWYRCEECGLVFDIDADAQQHEANCTAEDPPYLR</sequence>
<dbReference type="RefSeq" id="WP_012289298.1">
    <property type="nucleotide sequence ID" value="NZ_VRYN01000003.1"/>
</dbReference>
<dbReference type="EMBL" id="VRYN01000003">
    <property type="protein sequence ID" value="TYO76167.1"/>
    <property type="molecule type" value="Genomic_DNA"/>
</dbReference>
<evidence type="ECO:0000313" key="2">
    <source>
        <dbReference type="EMBL" id="QCC45055.1"/>
    </source>
</evidence>
<dbReference type="Pfam" id="PF23447">
    <property type="entry name" value="DUF7128"/>
    <property type="match status" value="1"/>
</dbReference>
<dbReference type="PROSITE" id="PS50157">
    <property type="entry name" value="ZINC_FINGER_C2H2_2"/>
    <property type="match status" value="1"/>
</dbReference>
<evidence type="ECO:0000313" key="3">
    <source>
        <dbReference type="EMBL" id="TYO76167.1"/>
    </source>
</evidence>
<protein>
    <submittedName>
        <fullName evidence="2">Small CPxCG-related zinc finger protein</fullName>
    </submittedName>
</protein>
<reference evidence="2" key="3">
    <citation type="journal article" name="MicrobiologyOpen">
        <title>Whole-genome comparison between the type strain of Halobacterium salinarum (DSM 3754(T)) and the laboratory strains R1 and NRC-1.</title>
        <authorList>
            <person name="Pfeiffer F."/>
            <person name="Losensky G."/>
            <person name="Marchfelder A."/>
            <person name="Habermann B."/>
            <person name="Dyall-Smith M."/>
        </authorList>
    </citation>
    <scope>NUCLEOTIDE SEQUENCE</scope>
    <source>
        <strain evidence="2">91-R6</strain>
    </source>
</reference>
<feature type="domain" description="C2H2-type" evidence="1">
    <location>
        <begin position="13"/>
        <end position="40"/>
    </location>
</feature>
<name>A0A4D6GTL3_HALS9</name>
<proteinExistence type="predicted"/>
<organism evidence="2 4">
    <name type="scientific">Halobacterium salinarum (strain ATCC 33171 / DSM 3754 / JCM 8978 / NBRC 102687 / NCIMB 764 / 91-R6)</name>
    <dbReference type="NCBI Taxonomy" id="2597657"/>
    <lineage>
        <taxon>Archaea</taxon>
        <taxon>Methanobacteriati</taxon>
        <taxon>Methanobacteriota</taxon>
        <taxon>Stenosarchaea group</taxon>
        <taxon>Halobacteria</taxon>
        <taxon>Halobacteriales</taxon>
        <taxon>Halobacteriaceae</taxon>
        <taxon>Halobacterium</taxon>
    </lineage>
</organism>
<evidence type="ECO:0000313" key="5">
    <source>
        <dbReference type="Proteomes" id="UP000323075"/>
    </source>
</evidence>
<evidence type="ECO:0000259" key="1">
    <source>
        <dbReference type="PROSITE" id="PS50157"/>
    </source>
</evidence>
<dbReference type="Proteomes" id="UP000296216">
    <property type="component" value="Chromosome"/>
</dbReference>
<evidence type="ECO:0000313" key="4">
    <source>
        <dbReference type="Proteomes" id="UP000296216"/>
    </source>
</evidence>
<gene>
    <name evidence="3" type="ORF">APQ99_01724</name>
    <name evidence="2" type="ORF">HBSAL_07010</name>
</gene>
<dbReference type="AlphaFoldDB" id="A0A4D6GTL3"/>
<dbReference type="InterPro" id="IPR055552">
    <property type="entry name" value="DUF7128"/>
</dbReference>